<feature type="compositionally biased region" description="Low complexity" evidence="1">
    <location>
        <begin position="70"/>
        <end position="81"/>
    </location>
</feature>
<protein>
    <recommendedName>
        <fullName evidence="3">ATPase</fullName>
    </recommendedName>
</protein>
<dbReference type="KEGG" id="tgi:RBB81_14210"/>
<evidence type="ECO:0000313" key="2">
    <source>
        <dbReference type="EMBL" id="XCB20740.1"/>
    </source>
</evidence>
<dbReference type="EMBL" id="CP132938">
    <property type="protein sequence ID" value="XCB20740.1"/>
    <property type="molecule type" value="Genomic_DNA"/>
</dbReference>
<organism evidence="2">
    <name type="scientific">Tunturiibacter gelidiferens</name>
    <dbReference type="NCBI Taxonomy" id="3069689"/>
    <lineage>
        <taxon>Bacteria</taxon>
        <taxon>Pseudomonadati</taxon>
        <taxon>Acidobacteriota</taxon>
        <taxon>Terriglobia</taxon>
        <taxon>Terriglobales</taxon>
        <taxon>Acidobacteriaceae</taxon>
        <taxon>Tunturiibacter</taxon>
    </lineage>
</organism>
<evidence type="ECO:0008006" key="3">
    <source>
        <dbReference type="Google" id="ProtNLM"/>
    </source>
</evidence>
<evidence type="ECO:0000256" key="1">
    <source>
        <dbReference type="SAM" id="MobiDB-lite"/>
    </source>
</evidence>
<proteinExistence type="predicted"/>
<feature type="compositionally biased region" description="Pro residues" evidence="1">
    <location>
        <begin position="89"/>
        <end position="99"/>
    </location>
</feature>
<dbReference type="Gene3D" id="3.30.530.20">
    <property type="match status" value="1"/>
</dbReference>
<dbReference type="AlphaFoldDB" id="A0AAU7YWE8"/>
<dbReference type="SUPFAM" id="SSF55961">
    <property type="entry name" value="Bet v1-like"/>
    <property type="match status" value="1"/>
</dbReference>
<reference evidence="2" key="1">
    <citation type="submission" date="2023-08" db="EMBL/GenBank/DDBJ databases">
        <authorList>
            <person name="Messyasz A."/>
            <person name="Mannisto M.K."/>
            <person name="Kerkhof L.J."/>
            <person name="Haggblom M."/>
        </authorList>
    </citation>
    <scope>NUCLEOTIDE SEQUENCE</scope>
    <source>
        <strain evidence="2">M8UP39</strain>
    </source>
</reference>
<feature type="region of interest" description="Disordered" evidence="1">
    <location>
        <begin position="63"/>
        <end position="99"/>
    </location>
</feature>
<reference evidence="2" key="2">
    <citation type="journal article" date="2024" name="Environ. Microbiol.">
        <title>Genome analysis and description of Tunturibacter gen. nov. expands the diversity of Terriglobia in tundra soils.</title>
        <authorList>
            <person name="Messyasz A."/>
            <person name="Mannisto M.K."/>
            <person name="Kerkhof L.J."/>
            <person name="Haggblom M.M."/>
        </authorList>
    </citation>
    <scope>NUCLEOTIDE SEQUENCE</scope>
    <source>
        <strain evidence="2">M8UP39</strain>
    </source>
</reference>
<sequence length="99" mass="10669">MQLKFQVQTKIQKPIAEVFDAVYNPTKLSAYFTTGGANGPLDEGTSVLWHFADFPGDVPVSVKKLSPANRSSSSGTPTRRSIFSSTSCRPPPVTKPPSN</sequence>
<accession>A0AAU7YWE8</accession>
<dbReference type="InterPro" id="IPR023393">
    <property type="entry name" value="START-like_dom_sf"/>
</dbReference>
<dbReference type="RefSeq" id="WP_353071114.1">
    <property type="nucleotide sequence ID" value="NZ_CP132938.1"/>
</dbReference>
<gene>
    <name evidence="2" type="ORF">RBB81_14210</name>
</gene>
<name>A0AAU7YWE8_9BACT</name>